<protein>
    <submittedName>
        <fullName evidence="2">Uncharacterized protein</fullName>
    </submittedName>
</protein>
<feature type="compositionally biased region" description="Polar residues" evidence="1">
    <location>
        <begin position="14"/>
        <end position="26"/>
    </location>
</feature>
<reference evidence="2" key="1">
    <citation type="submission" date="2017-05" db="UniProtKB">
        <authorList>
            <consortium name="EnsemblMetazoa"/>
        </authorList>
    </citation>
    <scope>IDENTIFICATION</scope>
</reference>
<feature type="region of interest" description="Disordered" evidence="1">
    <location>
        <begin position="1"/>
        <end position="81"/>
    </location>
</feature>
<proteinExistence type="predicted"/>
<feature type="compositionally biased region" description="Basic and acidic residues" evidence="1">
    <location>
        <begin position="27"/>
        <end position="45"/>
    </location>
</feature>
<dbReference type="EnsemblMetazoa" id="Aqu2.1.33320_001">
    <property type="protein sequence ID" value="Aqu2.1.33320_001"/>
    <property type="gene ID" value="Aqu2.1.33320"/>
</dbReference>
<dbReference type="AlphaFoldDB" id="A0A1X7UZB3"/>
<feature type="compositionally biased region" description="Basic and acidic residues" evidence="1">
    <location>
        <begin position="51"/>
        <end position="77"/>
    </location>
</feature>
<accession>A0A1X7UZB3</accession>
<organism evidence="2">
    <name type="scientific">Amphimedon queenslandica</name>
    <name type="common">Sponge</name>
    <dbReference type="NCBI Taxonomy" id="400682"/>
    <lineage>
        <taxon>Eukaryota</taxon>
        <taxon>Metazoa</taxon>
        <taxon>Porifera</taxon>
        <taxon>Demospongiae</taxon>
        <taxon>Heteroscleromorpha</taxon>
        <taxon>Haplosclerida</taxon>
        <taxon>Niphatidae</taxon>
        <taxon>Amphimedon</taxon>
    </lineage>
</organism>
<dbReference type="InParanoid" id="A0A1X7UZB3"/>
<sequence>MLRYPSAIPVLKGNPQSKESRVLTNDENLKRMEEKEREREAIAKEKARKKELREQKKVDKANSKKKRVINDKSDNKADPVTGDAFSAEEMHLFRKRFDNGYDLEHDARYNEWKKSLSCRMIPWSNLAMNQHMKIGCSLKLLLKRFLIPSLNPDVH</sequence>
<evidence type="ECO:0000256" key="1">
    <source>
        <dbReference type="SAM" id="MobiDB-lite"/>
    </source>
</evidence>
<name>A0A1X7UZB3_AMPQE</name>
<evidence type="ECO:0000313" key="2">
    <source>
        <dbReference type="EnsemblMetazoa" id="Aqu2.1.33320_001"/>
    </source>
</evidence>